<keyword evidence="3" id="KW-1185">Reference proteome</keyword>
<evidence type="ECO:0000256" key="1">
    <source>
        <dbReference type="ARBA" id="ARBA00006974"/>
    </source>
</evidence>
<organism evidence="2 3">
    <name type="scientific">Cucurbita argyrosperma subsp. sororia</name>
    <dbReference type="NCBI Taxonomy" id="37648"/>
    <lineage>
        <taxon>Eukaryota</taxon>
        <taxon>Viridiplantae</taxon>
        <taxon>Streptophyta</taxon>
        <taxon>Embryophyta</taxon>
        <taxon>Tracheophyta</taxon>
        <taxon>Spermatophyta</taxon>
        <taxon>Magnoliopsida</taxon>
        <taxon>eudicotyledons</taxon>
        <taxon>Gunneridae</taxon>
        <taxon>Pentapetalae</taxon>
        <taxon>rosids</taxon>
        <taxon>fabids</taxon>
        <taxon>Cucurbitales</taxon>
        <taxon>Cucurbitaceae</taxon>
        <taxon>Cucurbiteae</taxon>
        <taxon>Cucurbita</taxon>
    </lineage>
</organism>
<accession>A0AAV6M7B4</accession>
<dbReference type="Proteomes" id="UP000685013">
    <property type="component" value="Chromosome 17"/>
</dbReference>
<dbReference type="PANTHER" id="PTHR31374:SF118">
    <property type="entry name" value="OS01G0924966 PROTEIN"/>
    <property type="match status" value="1"/>
</dbReference>
<evidence type="ECO:0000313" key="3">
    <source>
        <dbReference type="Proteomes" id="UP000685013"/>
    </source>
</evidence>
<reference evidence="2 3" key="1">
    <citation type="journal article" date="2021" name="Hortic Res">
        <title>The domestication of Cucurbita argyrosperma as revealed by the genome of its wild relative.</title>
        <authorList>
            <person name="Barrera-Redondo J."/>
            <person name="Sanchez-de la Vega G."/>
            <person name="Aguirre-Liguori J.A."/>
            <person name="Castellanos-Morales G."/>
            <person name="Gutierrez-Guerrero Y.T."/>
            <person name="Aguirre-Dugua X."/>
            <person name="Aguirre-Planter E."/>
            <person name="Tenaillon M.I."/>
            <person name="Lira-Saade R."/>
            <person name="Eguiarte L.E."/>
        </authorList>
    </citation>
    <scope>NUCLEOTIDE SEQUENCE [LARGE SCALE GENOMIC DNA]</scope>
    <source>
        <strain evidence="2">JBR-2021</strain>
    </source>
</reference>
<feature type="non-terminal residue" evidence="2">
    <location>
        <position position="1"/>
    </location>
</feature>
<dbReference type="GO" id="GO:0009733">
    <property type="term" value="P:response to auxin"/>
    <property type="evidence" value="ECO:0007669"/>
    <property type="project" value="InterPro"/>
</dbReference>
<dbReference type="Pfam" id="PF02519">
    <property type="entry name" value="Auxin_inducible"/>
    <property type="match status" value="1"/>
</dbReference>
<dbReference type="AlphaFoldDB" id="A0AAV6M7B4"/>
<sequence>MDLSREKVKNKGLILKTWERCKTIGRGGRNSPSSAGIKRFLTRKSKSWPRLELISGGEDKDEDEEERWRSYGRTRRVAPEGCFTVYVGAERQRFVIPTEYANHPLFRSLLEEAEAEYGYNCQAPLSLPCDVESFYRVLMEMDDGAADLRRGCGYPTPKRFGSYHLLSPRSSSLVVNQFHF</sequence>
<name>A0AAV6M7B4_9ROSI</name>
<comment type="caution">
    <text evidence="2">The sequence shown here is derived from an EMBL/GenBank/DDBJ whole genome shotgun (WGS) entry which is preliminary data.</text>
</comment>
<gene>
    <name evidence="2" type="primary">SAUR32</name>
    <name evidence="2" type="ORF">SDJN03_26757</name>
</gene>
<dbReference type="InterPro" id="IPR003676">
    <property type="entry name" value="SAUR_fam"/>
</dbReference>
<proteinExistence type="inferred from homology"/>
<dbReference type="EMBL" id="JAGKQH010000017">
    <property type="protein sequence ID" value="KAG6576118.1"/>
    <property type="molecule type" value="Genomic_DNA"/>
</dbReference>
<evidence type="ECO:0000313" key="2">
    <source>
        <dbReference type="EMBL" id="KAG6576118.1"/>
    </source>
</evidence>
<comment type="similarity">
    <text evidence="1">Belongs to the ARG7 family.</text>
</comment>
<protein>
    <submittedName>
        <fullName evidence="2">Auxin-responsive protein SAUR32</fullName>
    </submittedName>
</protein>
<dbReference type="PANTHER" id="PTHR31374">
    <property type="entry name" value="AUXIN-INDUCED PROTEIN-LIKE-RELATED"/>
    <property type="match status" value="1"/>
</dbReference>